<dbReference type="Proteomes" id="UP000518300">
    <property type="component" value="Unassembled WGS sequence"/>
</dbReference>
<dbReference type="RefSeq" id="WP_169351137.1">
    <property type="nucleotide sequence ID" value="NZ_JABBJJ010000370.1"/>
</dbReference>
<protein>
    <recommendedName>
        <fullName evidence="4">Lipoprotein</fullName>
    </recommendedName>
</protein>
<feature type="compositionally biased region" description="Low complexity" evidence="1">
    <location>
        <begin position="116"/>
        <end position="164"/>
    </location>
</feature>
<name>A0A848LWF6_9BACT</name>
<accession>A0A848LWF6</accession>
<dbReference type="EMBL" id="JABBJJ010000370">
    <property type="protein sequence ID" value="NMO21971.1"/>
    <property type="molecule type" value="Genomic_DNA"/>
</dbReference>
<evidence type="ECO:0000313" key="2">
    <source>
        <dbReference type="EMBL" id="NMO21971.1"/>
    </source>
</evidence>
<evidence type="ECO:0008006" key="4">
    <source>
        <dbReference type="Google" id="ProtNLM"/>
    </source>
</evidence>
<feature type="compositionally biased region" description="Low complexity" evidence="1">
    <location>
        <begin position="83"/>
        <end position="104"/>
    </location>
</feature>
<organism evidence="2 3">
    <name type="scientific">Pyxidicoccus fallax</name>
    <dbReference type="NCBI Taxonomy" id="394095"/>
    <lineage>
        <taxon>Bacteria</taxon>
        <taxon>Pseudomonadati</taxon>
        <taxon>Myxococcota</taxon>
        <taxon>Myxococcia</taxon>
        <taxon>Myxococcales</taxon>
        <taxon>Cystobacterineae</taxon>
        <taxon>Myxococcaceae</taxon>
        <taxon>Pyxidicoccus</taxon>
    </lineage>
</organism>
<gene>
    <name evidence="2" type="ORF">HG543_45025</name>
</gene>
<proteinExistence type="predicted"/>
<comment type="caution">
    <text evidence="2">The sequence shown here is derived from an EMBL/GenBank/DDBJ whole genome shotgun (WGS) entry which is preliminary data.</text>
</comment>
<feature type="compositionally biased region" description="Low complexity" evidence="1">
    <location>
        <begin position="46"/>
        <end position="76"/>
    </location>
</feature>
<feature type="region of interest" description="Disordered" evidence="1">
    <location>
        <begin position="12"/>
        <end position="242"/>
    </location>
</feature>
<dbReference type="AlphaFoldDB" id="A0A848LWF6"/>
<evidence type="ECO:0000313" key="3">
    <source>
        <dbReference type="Proteomes" id="UP000518300"/>
    </source>
</evidence>
<evidence type="ECO:0000256" key="1">
    <source>
        <dbReference type="SAM" id="MobiDB-lite"/>
    </source>
</evidence>
<reference evidence="2 3" key="1">
    <citation type="submission" date="2020-04" db="EMBL/GenBank/DDBJ databases">
        <title>Draft genome of Pyxidicoccus fallax type strain.</title>
        <authorList>
            <person name="Whitworth D.E."/>
        </authorList>
    </citation>
    <scope>NUCLEOTIDE SEQUENCE [LARGE SCALE GENOMIC DNA]</scope>
    <source>
        <strain evidence="2 3">DSM 14698</strain>
    </source>
</reference>
<sequence>MLVAALLVSACGGEDSNTPADGGARDSGTVVDSGVPDAGSEDAGTDDAGVTDAGAGDGDAGVTDAGANDDAGVPDAGPGGDDAGVPDAGSDDAGVADAGSSDAGTPDAGSDDAGVPDAGASDAGTPDAGAPDAGASDAGTPDAGSADAGSADAGSPDAGANDAGTPDGGSGDAGTPDAGSGDAGVPDAGSGDAGTPDAGSGDAGVPDAGSGDAGTPDAGSGDAGVPDAGSGDAGTPDAGSDGGTIATVEMLIKSAVENEGAAITVYGWVTMVGVSSQQGPVPGLVAEAGYGPLGSDARSANWVWRTASYIGSEDQYAAYTGWLTPLAGNWDIAMRFTLGDTVVYADVNPATPYTPREHERVQLMAPGTEIPYCGVWHPYEVTIPVGASDLIYAQVYVPGLTDESESPQYAIESMVGFGPEGSDPRSSSGWIWFNSGVNDEFCCFWSNNDEHYGPLWPTEPGTYRYAYRFRLWDGETGWTYCDTDGSGTHTELDFDPSKLGTLTVPAP</sequence>
<keyword evidence="3" id="KW-1185">Reference proteome</keyword>